<reference evidence="2 3" key="1">
    <citation type="journal article" date="2020" name="bioRxiv">
        <title>Metabolic contributions of an alphaproteobacterial endosymbiont in the apicomplexan Cardiosporidium cionae.</title>
        <authorList>
            <person name="Hunter E.S."/>
            <person name="Paight C.J."/>
            <person name="Lane C.E."/>
        </authorList>
    </citation>
    <scope>NUCLEOTIDE SEQUENCE [LARGE SCALE GENOMIC DNA]</scope>
    <source>
        <strain evidence="2">ESH_2018</strain>
    </source>
</reference>
<dbReference type="InterPro" id="IPR029058">
    <property type="entry name" value="AB_hydrolase_fold"/>
</dbReference>
<dbReference type="InterPro" id="IPR044294">
    <property type="entry name" value="Lipase-like"/>
</dbReference>
<organism evidence="2 3">
    <name type="scientific">Cardiosporidium cionae</name>
    <dbReference type="NCBI Taxonomy" id="476202"/>
    <lineage>
        <taxon>Eukaryota</taxon>
        <taxon>Sar</taxon>
        <taxon>Alveolata</taxon>
        <taxon>Apicomplexa</taxon>
        <taxon>Aconoidasida</taxon>
        <taxon>Nephromycida</taxon>
        <taxon>Cardiosporidium</taxon>
    </lineage>
</organism>
<name>A0ABQ7J9I0_9APIC</name>
<feature type="domain" description="DUF676" evidence="1">
    <location>
        <begin position="5"/>
        <end position="208"/>
    </location>
</feature>
<keyword evidence="3" id="KW-1185">Reference proteome</keyword>
<comment type="caution">
    <text evidence="2">The sequence shown here is derived from an EMBL/GenBank/DDBJ whole genome shotgun (WGS) entry which is preliminary data.</text>
</comment>
<dbReference type="EMBL" id="JADAQX010000331">
    <property type="protein sequence ID" value="KAF8820663.1"/>
    <property type="molecule type" value="Genomic_DNA"/>
</dbReference>
<evidence type="ECO:0000259" key="1">
    <source>
        <dbReference type="Pfam" id="PF05057"/>
    </source>
</evidence>
<dbReference type="InterPro" id="IPR007751">
    <property type="entry name" value="DUF676_lipase-like"/>
</dbReference>
<accession>A0ABQ7J9I0</accession>
<dbReference type="PANTHER" id="PTHR12482">
    <property type="entry name" value="LIPASE ROG1-RELATED-RELATED"/>
    <property type="match status" value="1"/>
</dbReference>
<dbReference type="Pfam" id="PF05057">
    <property type="entry name" value="DUF676"/>
    <property type="match status" value="1"/>
</dbReference>
<gene>
    <name evidence="2" type="ORF">IE077_002956</name>
</gene>
<dbReference type="Proteomes" id="UP000823046">
    <property type="component" value="Unassembled WGS sequence"/>
</dbReference>
<dbReference type="Gene3D" id="3.40.50.1820">
    <property type="entry name" value="alpha/beta hydrolase"/>
    <property type="match status" value="1"/>
</dbReference>
<sequence length="351" mass="39883">MSNSEDYQHLIVCAHGIHGQPADFSYLHECIQSSSSSYGRIYNLVTSSTTGKTKEGIETNAQRIIEEIKQCCLKMNKLKYISLVGFSLGGLFLRYAIKELYDPATHRIANLEPIDFVTIATPHLGVWSYNYLHLPKFFIPVVAYFMGKSGYELFLIDQDKISREQEDCLKTPLLFTLTNPLYLQSLSAFKRRHLYATLRKDFSVPVETAAIDPFISKDSICKQASSHWPHRWFYAEGSIIMEISNAHDSAFSFNSSSHDEVLDAKDASLSKEREYYFSFSSDTLPNRIQLEKEMAYRLNSVGWSKVIVDFPILFPSAHTQINACGGGSLKYHLNSGGRPIMDHLVNFLLKE</sequence>
<evidence type="ECO:0000313" key="3">
    <source>
        <dbReference type="Proteomes" id="UP000823046"/>
    </source>
</evidence>
<dbReference type="SUPFAM" id="SSF53474">
    <property type="entry name" value="alpha/beta-Hydrolases"/>
    <property type="match status" value="1"/>
</dbReference>
<evidence type="ECO:0000313" key="2">
    <source>
        <dbReference type="EMBL" id="KAF8820663.1"/>
    </source>
</evidence>
<protein>
    <submittedName>
        <fullName evidence="2">Serine esterase (DUF676) protein</fullName>
    </submittedName>
</protein>
<proteinExistence type="predicted"/>
<dbReference type="PANTHER" id="PTHR12482:SF62">
    <property type="entry name" value="LIPASE ROG1-RELATED"/>
    <property type="match status" value="1"/>
</dbReference>